<evidence type="ECO:0008006" key="4">
    <source>
        <dbReference type="Google" id="ProtNLM"/>
    </source>
</evidence>
<feature type="transmembrane region" description="Helical" evidence="1">
    <location>
        <begin position="41"/>
        <end position="64"/>
    </location>
</feature>
<sequence>MTSNSYWATLRAHADKWLFFALFVAGALLIVSFDAFHVPKLLAVIICTVLLFGYALSTSLVPAVRLRPDQAADNSYYLGLLFTLTSLGVALFRFSTAENAADAILRNFGIAIATTIVGLGLRVFLSQFREDPDDLEYEAKTALAESVRALRGGLDQSLAEMQSFAVGAKQALQEVSEATSKSTLETLTNTVGRFESAADDMGRRFEGTASSFEQRAGAFDGSLQKLAEVVEALSERIGAVRADSDMLEDGIRPAFDALQSRVSEFAATFEGEQKRLAKGLTALSALSESLAVFDQSAASLDATSQKLSQASSAIGESADSFVRLDQASRSAADAAFAYSDQFGKIADEQVRHNKDAMDALAHASDQLAQRANASLSEIDQSAQRAAAALTSLNSEFSGSSEAVQRVRRELAELAGWIIARLDAK</sequence>
<feature type="transmembrane region" description="Helical" evidence="1">
    <location>
        <begin position="76"/>
        <end position="92"/>
    </location>
</feature>
<keyword evidence="3" id="KW-1185">Reference proteome</keyword>
<keyword evidence="1" id="KW-0812">Transmembrane</keyword>
<accession>A0ABW6CQH0</accession>
<evidence type="ECO:0000313" key="3">
    <source>
        <dbReference type="Proteomes" id="UP001598130"/>
    </source>
</evidence>
<feature type="transmembrane region" description="Helical" evidence="1">
    <location>
        <begin position="17"/>
        <end position="36"/>
    </location>
</feature>
<proteinExistence type="predicted"/>
<gene>
    <name evidence="2" type="ORF">OCL97_08540</name>
</gene>
<organism evidence="2 3">
    <name type="scientific">Phenylobacterium ferrooxidans</name>
    <dbReference type="NCBI Taxonomy" id="2982689"/>
    <lineage>
        <taxon>Bacteria</taxon>
        <taxon>Pseudomonadati</taxon>
        <taxon>Pseudomonadota</taxon>
        <taxon>Alphaproteobacteria</taxon>
        <taxon>Caulobacterales</taxon>
        <taxon>Caulobacteraceae</taxon>
        <taxon>Phenylobacterium</taxon>
    </lineage>
</organism>
<dbReference type="RefSeq" id="WP_377369350.1">
    <property type="nucleotide sequence ID" value="NZ_JAOTJD010000013.1"/>
</dbReference>
<dbReference type="Proteomes" id="UP001598130">
    <property type="component" value="Unassembled WGS sequence"/>
</dbReference>
<keyword evidence="1" id="KW-1133">Transmembrane helix</keyword>
<name>A0ABW6CQH0_9CAUL</name>
<feature type="transmembrane region" description="Helical" evidence="1">
    <location>
        <begin position="104"/>
        <end position="125"/>
    </location>
</feature>
<keyword evidence="1" id="KW-0472">Membrane</keyword>
<reference evidence="2 3" key="1">
    <citation type="submission" date="2022-09" db="EMBL/GenBank/DDBJ databases">
        <title>New species of Phenylobacterium.</title>
        <authorList>
            <person name="Mieszkin S."/>
        </authorList>
    </citation>
    <scope>NUCLEOTIDE SEQUENCE [LARGE SCALE GENOMIC DNA]</scope>
    <source>
        <strain evidence="2 3">HK31-G</strain>
    </source>
</reference>
<dbReference type="EMBL" id="JAOTJD010000013">
    <property type="protein sequence ID" value="MFD3264006.1"/>
    <property type="molecule type" value="Genomic_DNA"/>
</dbReference>
<comment type="caution">
    <text evidence="2">The sequence shown here is derived from an EMBL/GenBank/DDBJ whole genome shotgun (WGS) entry which is preliminary data.</text>
</comment>
<evidence type="ECO:0000256" key="1">
    <source>
        <dbReference type="SAM" id="Phobius"/>
    </source>
</evidence>
<evidence type="ECO:0000313" key="2">
    <source>
        <dbReference type="EMBL" id="MFD3264006.1"/>
    </source>
</evidence>
<protein>
    <recommendedName>
        <fullName evidence="4">Methyl-accepting chemotaxis protein</fullName>
    </recommendedName>
</protein>